<dbReference type="AlphaFoldDB" id="A0A8H6YYR7"/>
<comment type="caution">
    <text evidence="2">The sequence shown here is derived from an EMBL/GenBank/DDBJ whole genome shotgun (WGS) entry which is preliminary data.</text>
</comment>
<gene>
    <name evidence="2" type="ORF">MSAN_00805800</name>
</gene>
<dbReference type="EMBL" id="JACAZH010000005">
    <property type="protein sequence ID" value="KAF7367432.1"/>
    <property type="molecule type" value="Genomic_DNA"/>
</dbReference>
<name>A0A8H6YYR7_9AGAR</name>
<feature type="region of interest" description="Disordered" evidence="1">
    <location>
        <begin position="524"/>
        <end position="577"/>
    </location>
</feature>
<proteinExistence type="predicted"/>
<dbReference type="Proteomes" id="UP000623467">
    <property type="component" value="Unassembled WGS sequence"/>
</dbReference>
<protein>
    <recommendedName>
        <fullName evidence="4">F-box domain-containing protein</fullName>
    </recommendedName>
</protein>
<dbReference type="SUPFAM" id="SSF52047">
    <property type="entry name" value="RNI-like"/>
    <property type="match status" value="1"/>
</dbReference>
<keyword evidence="3" id="KW-1185">Reference proteome</keyword>
<dbReference type="InterPro" id="IPR032675">
    <property type="entry name" value="LRR_dom_sf"/>
</dbReference>
<feature type="compositionally biased region" description="Acidic residues" evidence="1">
    <location>
        <begin position="527"/>
        <end position="577"/>
    </location>
</feature>
<dbReference type="OrthoDB" id="3071265at2759"/>
<dbReference type="Gene3D" id="3.80.10.10">
    <property type="entry name" value="Ribonuclease Inhibitor"/>
    <property type="match status" value="1"/>
</dbReference>
<organism evidence="2 3">
    <name type="scientific">Mycena sanguinolenta</name>
    <dbReference type="NCBI Taxonomy" id="230812"/>
    <lineage>
        <taxon>Eukaryota</taxon>
        <taxon>Fungi</taxon>
        <taxon>Dikarya</taxon>
        <taxon>Basidiomycota</taxon>
        <taxon>Agaricomycotina</taxon>
        <taxon>Agaricomycetes</taxon>
        <taxon>Agaricomycetidae</taxon>
        <taxon>Agaricales</taxon>
        <taxon>Marasmiineae</taxon>
        <taxon>Mycenaceae</taxon>
        <taxon>Mycena</taxon>
    </lineage>
</organism>
<accession>A0A8H6YYR7</accession>
<reference evidence="2" key="1">
    <citation type="submission" date="2020-05" db="EMBL/GenBank/DDBJ databases">
        <title>Mycena genomes resolve the evolution of fungal bioluminescence.</title>
        <authorList>
            <person name="Tsai I.J."/>
        </authorList>
    </citation>
    <scope>NUCLEOTIDE SEQUENCE</scope>
    <source>
        <strain evidence="2">160909Yilan</strain>
    </source>
</reference>
<sequence>MAPKLLARSTECFDCGKDHPPRAPLIPSPFKSIITQKSMPTSSETASIHDFTAAIDAEILRREQAIDRLRCEVAVLHRLSDQHKSIIAPIRRVPSELMAEIFLHLTTIEASSANDTSSSSLANFFEKNDEVRPVLHRAPLIFGEVSRQWRTIALSTPTLWNSIFITCTNEKLRNYISLCDTWLKRSGSLPLSIRIHLAPSEAVPQHVTKDCQDLLRTILPYAQRWRLVDFVNVPDYSYHILHGCLPKSLPVLQALSVGHTLPADASCMFWAELRNAPKLRFLHHHNVGEEWLTFPWSQLTHIDLGNCSEYDCLRILSAASAAVDCTFSVERPSSFQHPPITHYSLKTLRISQSHADLHLRLTCPRLSTLAVSSACSRFSFHDLPSFIARSGPNIENFTLEGSTLTATQFMTCLAYMPKIRHLTISELGAAQFTDEVWKSLTCRPSFTPLVPDLESLQFLGGRDFHHEAVIRMLESRVQMPHGPASFVPKLKTVHLSFWPKIKKSVCRRLTAFRFFGLDIDVQTNVGSDDEGDSDDEEIDSEDEESNWDDEESDWDDSEVSDCGDDWDHEESDWEDES</sequence>
<evidence type="ECO:0000313" key="2">
    <source>
        <dbReference type="EMBL" id="KAF7367432.1"/>
    </source>
</evidence>
<evidence type="ECO:0008006" key="4">
    <source>
        <dbReference type="Google" id="ProtNLM"/>
    </source>
</evidence>
<evidence type="ECO:0000256" key="1">
    <source>
        <dbReference type="SAM" id="MobiDB-lite"/>
    </source>
</evidence>
<evidence type="ECO:0000313" key="3">
    <source>
        <dbReference type="Proteomes" id="UP000623467"/>
    </source>
</evidence>